<evidence type="ECO:0000313" key="3">
    <source>
        <dbReference type="Proteomes" id="UP000612456"/>
    </source>
</evidence>
<reference evidence="2" key="2">
    <citation type="submission" date="2020-09" db="EMBL/GenBank/DDBJ databases">
        <authorList>
            <person name="Sun Q."/>
            <person name="Zhou Y."/>
        </authorList>
    </citation>
    <scope>NUCLEOTIDE SEQUENCE</scope>
    <source>
        <strain evidence="2">CGMCC 1.15178</strain>
    </source>
</reference>
<dbReference type="InterPro" id="IPR050490">
    <property type="entry name" value="Bact_solute-bd_prot1"/>
</dbReference>
<dbReference type="RefSeq" id="WP_188988128.1">
    <property type="nucleotide sequence ID" value="NZ_BMHP01000001.1"/>
</dbReference>
<evidence type="ECO:0000313" key="2">
    <source>
        <dbReference type="EMBL" id="GGD47422.1"/>
    </source>
</evidence>
<gene>
    <name evidence="2" type="ORF">GCM10010911_01160</name>
</gene>
<name>A0A916YJB0_9BACL</name>
<dbReference type="Pfam" id="PF01547">
    <property type="entry name" value="SBP_bac_1"/>
    <property type="match status" value="1"/>
</dbReference>
<dbReference type="PROSITE" id="PS51257">
    <property type="entry name" value="PROKAR_LIPOPROTEIN"/>
    <property type="match status" value="1"/>
</dbReference>
<dbReference type="PANTHER" id="PTHR43649">
    <property type="entry name" value="ARABINOSE-BINDING PROTEIN-RELATED"/>
    <property type="match status" value="1"/>
</dbReference>
<protein>
    <submittedName>
        <fullName evidence="2">Sugar ABC transporter substrate-binding protein</fullName>
    </submittedName>
</protein>
<organism evidence="2 3">
    <name type="scientific">Paenibacillus nasutitermitis</name>
    <dbReference type="NCBI Taxonomy" id="1652958"/>
    <lineage>
        <taxon>Bacteria</taxon>
        <taxon>Bacillati</taxon>
        <taxon>Bacillota</taxon>
        <taxon>Bacilli</taxon>
        <taxon>Bacillales</taxon>
        <taxon>Paenibacillaceae</taxon>
        <taxon>Paenibacillus</taxon>
    </lineage>
</organism>
<keyword evidence="3" id="KW-1185">Reference proteome</keyword>
<feature type="chain" id="PRO_5039676913" evidence="1">
    <location>
        <begin position="21"/>
        <end position="429"/>
    </location>
</feature>
<evidence type="ECO:0000256" key="1">
    <source>
        <dbReference type="SAM" id="SignalP"/>
    </source>
</evidence>
<feature type="signal peptide" evidence="1">
    <location>
        <begin position="1"/>
        <end position="20"/>
    </location>
</feature>
<proteinExistence type="predicted"/>
<dbReference type="EMBL" id="BMHP01000001">
    <property type="protein sequence ID" value="GGD47422.1"/>
    <property type="molecule type" value="Genomic_DNA"/>
</dbReference>
<dbReference type="AlphaFoldDB" id="A0A916YJB0"/>
<dbReference type="PANTHER" id="PTHR43649:SF11">
    <property type="entry name" value="ABC TRANSPORTER SUBSTRATE-BINDING PROTEIN YESO-RELATED"/>
    <property type="match status" value="1"/>
</dbReference>
<sequence length="429" mass="47497">MKTKRWLTVILAAALTVSLAACGKNENAAGEAGDAGNKQDIKLRVMWWGSQTRHDATLKAIKLYEEQNPNVKIVSEYSGWDGYWDKLATLSAARNMPDIFQMDASYLGDYATRSQLLDWSGADVSKLDANLLETGTVEGKQVALPAGRNSYGIVYNKALFAQYGIEEPKEGWSWDDFFEMARNARAKLPDGMYLSRDFSAGELEYRAYQHAKGKGPFYIDNKLNLDKDTWLEWSAIWSEFRKDGIVAPAEQTISDVELDTQFDSLAKGTVLMKGTHSSQIAAYDSLLPGKLGVAAFPSDAEAGGWLKPTFYWSIAAGTKQAEEAKKFVLWLLNDPEAGKILKTERGTPVSDEVMAAIEADLTDVDKLGQQMLEKIAKNAQPFTAQPPGYNDFGRDMNNTIQSVIFNKTTPEKAYETIQKLAADTEASLK</sequence>
<comment type="caution">
    <text evidence="2">The sequence shown here is derived from an EMBL/GenBank/DDBJ whole genome shotgun (WGS) entry which is preliminary data.</text>
</comment>
<reference evidence="2" key="1">
    <citation type="journal article" date="2014" name="Int. J. Syst. Evol. Microbiol.">
        <title>Complete genome sequence of Corynebacterium casei LMG S-19264T (=DSM 44701T), isolated from a smear-ripened cheese.</title>
        <authorList>
            <consortium name="US DOE Joint Genome Institute (JGI-PGF)"/>
            <person name="Walter F."/>
            <person name="Albersmeier A."/>
            <person name="Kalinowski J."/>
            <person name="Ruckert C."/>
        </authorList>
    </citation>
    <scope>NUCLEOTIDE SEQUENCE</scope>
    <source>
        <strain evidence="2">CGMCC 1.15178</strain>
    </source>
</reference>
<dbReference type="Proteomes" id="UP000612456">
    <property type="component" value="Unassembled WGS sequence"/>
</dbReference>
<dbReference type="InterPro" id="IPR006059">
    <property type="entry name" value="SBP"/>
</dbReference>
<dbReference type="SUPFAM" id="SSF53850">
    <property type="entry name" value="Periplasmic binding protein-like II"/>
    <property type="match status" value="1"/>
</dbReference>
<keyword evidence="1" id="KW-0732">Signal</keyword>
<dbReference type="Gene3D" id="3.40.190.10">
    <property type="entry name" value="Periplasmic binding protein-like II"/>
    <property type="match status" value="2"/>
</dbReference>
<accession>A0A916YJB0</accession>